<keyword evidence="1" id="KW-1133">Transmembrane helix</keyword>
<dbReference type="NCBIfam" id="NF041644">
    <property type="entry name" value="CBO0543_fam"/>
    <property type="match status" value="1"/>
</dbReference>
<organism evidence="2 3">
    <name type="scientific">Paenibacillus roseus</name>
    <dbReference type="NCBI Taxonomy" id="2798579"/>
    <lineage>
        <taxon>Bacteria</taxon>
        <taxon>Bacillati</taxon>
        <taxon>Bacillota</taxon>
        <taxon>Bacilli</taxon>
        <taxon>Bacillales</taxon>
        <taxon>Paenibacillaceae</taxon>
        <taxon>Paenibacillus</taxon>
    </lineage>
</organism>
<comment type="caution">
    <text evidence="2">The sequence shown here is derived from an EMBL/GenBank/DDBJ whole genome shotgun (WGS) entry which is preliminary data.</text>
</comment>
<gene>
    <name evidence="2" type="ORF">JFN88_06565</name>
</gene>
<evidence type="ECO:0000313" key="2">
    <source>
        <dbReference type="EMBL" id="MBJ6360980.1"/>
    </source>
</evidence>
<proteinExistence type="predicted"/>
<sequence length="162" mass="18743">MKLNLNSIILCGVYAVTLLSLLWIPRGRGREAQFIFLCQGMMTWILGLLAVEFGWIAYPARELQKATHTSFAFEFLVFPVLSIFFTLFYPANKSLLLKGVYTLAFGVGVCIPEVILETYTELVKYNQWRWYWTLFSVMVTLQLCRGIYLWFFRVSPARIGEG</sequence>
<dbReference type="AlphaFoldDB" id="A0A934J5W9"/>
<accession>A0A934J5W9</accession>
<dbReference type="InterPro" id="IPR048147">
    <property type="entry name" value="CBO0543-like"/>
</dbReference>
<dbReference type="EMBL" id="JAELUP010000016">
    <property type="protein sequence ID" value="MBJ6360980.1"/>
    <property type="molecule type" value="Genomic_DNA"/>
</dbReference>
<keyword evidence="3" id="KW-1185">Reference proteome</keyword>
<protein>
    <submittedName>
        <fullName evidence="2">Uncharacterized protein</fullName>
    </submittedName>
</protein>
<dbReference type="RefSeq" id="WP_199018539.1">
    <property type="nucleotide sequence ID" value="NZ_JAELUP010000016.1"/>
</dbReference>
<feature type="transmembrane region" description="Helical" evidence="1">
    <location>
        <begin position="6"/>
        <end position="24"/>
    </location>
</feature>
<keyword evidence="1" id="KW-0472">Membrane</keyword>
<feature type="transmembrane region" description="Helical" evidence="1">
    <location>
        <begin position="36"/>
        <end position="58"/>
    </location>
</feature>
<feature type="transmembrane region" description="Helical" evidence="1">
    <location>
        <begin position="95"/>
        <end position="116"/>
    </location>
</feature>
<feature type="transmembrane region" description="Helical" evidence="1">
    <location>
        <begin position="128"/>
        <end position="151"/>
    </location>
</feature>
<dbReference type="Proteomes" id="UP000640274">
    <property type="component" value="Unassembled WGS sequence"/>
</dbReference>
<evidence type="ECO:0000313" key="3">
    <source>
        <dbReference type="Proteomes" id="UP000640274"/>
    </source>
</evidence>
<evidence type="ECO:0000256" key="1">
    <source>
        <dbReference type="SAM" id="Phobius"/>
    </source>
</evidence>
<keyword evidence="1" id="KW-0812">Transmembrane</keyword>
<reference evidence="2" key="1">
    <citation type="submission" date="2020-12" db="EMBL/GenBank/DDBJ databases">
        <authorList>
            <person name="Huq M.A."/>
        </authorList>
    </citation>
    <scope>NUCLEOTIDE SEQUENCE</scope>
    <source>
        <strain evidence="2">MAHUQ-46</strain>
    </source>
</reference>
<name>A0A934J5W9_9BACL</name>
<feature type="transmembrane region" description="Helical" evidence="1">
    <location>
        <begin position="70"/>
        <end position="88"/>
    </location>
</feature>